<name>A0A849C7J6_9NOCA</name>
<organism evidence="2 3">
    <name type="scientific">Nocardia uniformis</name>
    <dbReference type="NCBI Taxonomy" id="53432"/>
    <lineage>
        <taxon>Bacteria</taxon>
        <taxon>Bacillati</taxon>
        <taxon>Actinomycetota</taxon>
        <taxon>Actinomycetes</taxon>
        <taxon>Mycobacteriales</taxon>
        <taxon>Nocardiaceae</taxon>
        <taxon>Nocardia</taxon>
    </lineage>
</organism>
<dbReference type="InterPro" id="IPR010982">
    <property type="entry name" value="Lambda_DNA-bd_dom_sf"/>
</dbReference>
<evidence type="ECO:0000259" key="1">
    <source>
        <dbReference type="Pfam" id="PF19054"/>
    </source>
</evidence>
<accession>A0A849C7J6</accession>
<dbReference type="InterPro" id="IPR043917">
    <property type="entry name" value="DUF5753"/>
</dbReference>
<feature type="domain" description="DUF5753" evidence="1">
    <location>
        <begin position="99"/>
        <end position="281"/>
    </location>
</feature>
<evidence type="ECO:0000313" key="2">
    <source>
        <dbReference type="EMBL" id="NNH73746.1"/>
    </source>
</evidence>
<protein>
    <submittedName>
        <fullName evidence="2">Transcriptional regulator</fullName>
    </submittedName>
</protein>
<reference evidence="2 3" key="1">
    <citation type="submission" date="2020-05" db="EMBL/GenBank/DDBJ databases">
        <title>MicrobeNet Type strains.</title>
        <authorList>
            <person name="Nicholson A.C."/>
        </authorList>
    </citation>
    <scope>NUCLEOTIDE SEQUENCE [LARGE SCALE GENOMIC DNA]</scope>
    <source>
        <strain evidence="2 3">JCM 3224</strain>
    </source>
</reference>
<dbReference type="EMBL" id="JABELX010000011">
    <property type="protein sequence ID" value="NNH73746.1"/>
    <property type="molecule type" value="Genomic_DNA"/>
</dbReference>
<dbReference type="GO" id="GO:0003677">
    <property type="term" value="F:DNA binding"/>
    <property type="evidence" value="ECO:0007669"/>
    <property type="project" value="InterPro"/>
</dbReference>
<keyword evidence="3" id="KW-1185">Reference proteome</keyword>
<dbReference type="SUPFAM" id="SSF47413">
    <property type="entry name" value="lambda repressor-like DNA-binding domains"/>
    <property type="match status" value="1"/>
</dbReference>
<dbReference type="Pfam" id="PF19054">
    <property type="entry name" value="DUF5753"/>
    <property type="match status" value="1"/>
</dbReference>
<gene>
    <name evidence="2" type="ORF">HLB23_28485</name>
</gene>
<dbReference type="Proteomes" id="UP000586827">
    <property type="component" value="Unassembled WGS sequence"/>
</dbReference>
<comment type="caution">
    <text evidence="2">The sequence shown here is derived from an EMBL/GenBank/DDBJ whole genome shotgun (WGS) entry which is preliminary data.</text>
</comment>
<dbReference type="AlphaFoldDB" id="A0A849C7J6"/>
<proteinExistence type="predicted"/>
<dbReference type="Pfam" id="PF13560">
    <property type="entry name" value="HTH_31"/>
    <property type="match status" value="1"/>
</dbReference>
<sequence length="289" mass="32293">MTATSPVVADWELRLRIREQVERHGLKGGAIAKALGITPQYWSSVTVGKFLFPRELLEKTLDLLEFDDDDRRELLTLRDTAKERAPFAAYSALFGESLMRLYGLEAGAHAVRTFENSVVPGLLQTEDYARALMRSTAATRPTEAEQRVRARLERQRRLDPPDPLQLSVVIGQAVLMCQVGGPQVHKQQLLHLRNLAADRSNTIDLRVIPFEAGDSLAGLNAATFHLLDFQSARLPTVGWLETAIYGELTEDARKVDALQYLYEQAWAIALSGDESLQLIDRIANRTGQT</sequence>
<evidence type="ECO:0000313" key="3">
    <source>
        <dbReference type="Proteomes" id="UP000586827"/>
    </source>
</evidence>
<dbReference type="RefSeq" id="WP_067522141.1">
    <property type="nucleotide sequence ID" value="NZ_JABELX010000011.1"/>
</dbReference>